<dbReference type="PANTHER" id="PTHR43335:SF4">
    <property type="entry name" value="ABC TRANSPORTER, ATP-BINDING PROTEIN"/>
    <property type="match status" value="1"/>
</dbReference>
<dbReference type="EMBL" id="JAGEPF010000017">
    <property type="protein sequence ID" value="MBO2461420.1"/>
    <property type="molecule type" value="Genomic_DNA"/>
</dbReference>
<dbReference type="InterPro" id="IPR003593">
    <property type="entry name" value="AAA+_ATPase"/>
</dbReference>
<evidence type="ECO:0000256" key="1">
    <source>
        <dbReference type="ARBA" id="ARBA00005417"/>
    </source>
</evidence>
<feature type="compositionally biased region" description="Basic residues" evidence="5">
    <location>
        <begin position="1"/>
        <end position="12"/>
    </location>
</feature>
<evidence type="ECO:0000256" key="5">
    <source>
        <dbReference type="SAM" id="MobiDB-lite"/>
    </source>
</evidence>
<dbReference type="InterPro" id="IPR003439">
    <property type="entry name" value="ABC_transporter-like_ATP-bd"/>
</dbReference>
<evidence type="ECO:0000256" key="3">
    <source>
        <dbReference type="ARBA" id="ARBA00022741"/>
    </source>
</evidence>
<keyword evidence="3" id="KW-0547">Nucleotide-binding</keyword>
<keyword evidence="8" id="KW-1185">Reference proteome</keyword>
<dbReference type="InterPro" id="IPR027417">
    <property type="entry name" value="P-loop_NTPase"/>
</dbReference>
<comment type="caution">
    <text evidence="7">The sequence shown here is derived from an EMBL/GenBank/DDBJ whole genome shotgun (WGS) entry which is preliminary data.</text>
</comment>
<feature type="domain" description="ABC transporter" evidence="6">
    <location>
        <begin position="57"/>
        <end position="284"/>
    </location>
</feature>
<dbReference type="Gene3D" id="3.40.50.300">
    <property type="entry name" value="P-loop containing nucleotide triphosphate hydrolases"/>
    <property type="match status" value="1"/>
</dbReference>
<name>A0ABS3RXD1_9ACTN</name>
<evidence type="ECO:0000313" key="8">
    <source>
        <dbReference type="Proteomes" id="UP000680206"/>
    </source>
</evidence>
<feature type="compositionally biased region" description="Basic and acidic residues" evidence="5">
    <location>
        <begin position="39"/>
        <end position="50"/>
    </location>
</feature>
<dbReference type="SMART" id="SM00382">
    <property type="entry name" value="AAA"/>
    <property type="match status" value="1"/>
</dbReference>
<feature type="region of interest" description="Disordered" evidence="5">
    <location>
        <begin position="1"/>
        <end position="50"/>
    </location>
</feature>
<evidence type="ECO:0000259" key="6">
    <source>
        <dbReference type="PROSITE" id="PS50893"/>
    </source>
</evidence>
<dbReference type="PROSITE" id="PS50893">
    <property type="entry name" value="ABC_TRANSPORTER_2"/>
    <property type="match status" value="1"/>
</dbReference>
<proteinExistence type="inferred from homology"/>
<sequence>MRRGPGRGRVPRRAVALGVGGGPGRPHARRRGRRRGRHERSAHGEVHGEGEAMATVISASGLSKRYGRRQAVGGLGFAVGSGQVCALLGPNGAGKTSTMRMLLGLSRPDAGTATILGERVGLGAPVLRRVGVLIDGPAFVPHLSGTANLKLLWAATGRAWPPPALDDALGLAGLGAAVDRKVKGYSMGMKQRLMLAQALMRAPDVLILDEPANGLDPAEVRALRERLAQAARDGAAVLVSSHQLAEVQQLATHIVVMNRGRLVASGPLEELLGGEDAYRVEVDDTARAAEVLRAERRVASVAVQDGRLVVTAPGTPPAALVEALVTAGVGVMSVTRADRSLEEAFLTMTEGEGEHAAR</sequence>
<reference evidence="7 8" key="1">
    <citation type="submission" date="2021-03" db="EMBL/GenBank/DDBJ databases">
        <title>Actinomadura violae sp. nov., isolated from lichen in Thailand.</title>
        <authorList>
            <person name="Kanchanasin P."/>
            <person name="Saeng-In P."/>
            <person name="Phongsopitanun W."/>
            <person name="Yuki M."/>
            <person name="Kudo T."/>
            <person name="Ohkuma M."/>
            <person name="Tanasupawat S."/>
        </authorList>
    </citation>
    <scope>NUCLEOTIDE SEQUENCE [LARGE SCALE GENOMIC DNA]</scope>
    <source>
        <strain evidence="7 8">LCR2-06</strain>
    </source>
</reference>
<dbReference type="Proteomes" id="UP000680206">
    <property type="component" value="Unassembled WGS sequence"/>
</dbReference>
<evidence type="ECO:0000256" key="2">
    <source>
        <dbReference type="ARBA" id="ARBA00022448"/>
    </source>
</evidence>
<dbReference type="Pfam" id="PF00005">
    <property type="entry name" value="ABC_tran"/>
    <property type="match status" value="1"/>
</dbReference>
<dbReference type="PANTHER" id="PTHR43335">
    <property type="entry name" value="ABC TRANSPORTER, ATP-BINDING PROTEIN"/>
    <property type="match status" value="1"/>
</dbReference>
<dbReference type="SUPFAM" id="SSF52540">
    <property type="entry name" value="P-loop containing nucleoside triphosphate hydrolases"/>
    <property type="match status" value="1"/>
</dbReference>
<evidence type="ECO:0000256" key="4">
    <source>
        <dbReference type="ARBA" id="ARBA00022840"/>
    </source>
</evidence>
<comment type="similarity">
    <text evidence="1">Belongs to the ABC transporter superfamily.</text>
</comment>
<keyword evidence="2" id="KW-0813">Transport</keyword>
<feature type="compositionally biased region" description="Basic residues" evidence="5">
    <location>
        <begin position="26"/>
        <end position="38"/>
    </location>
</feature>
<keyword evidence="4 7" id="KW-0067">ATP-binding</keyword>
<gene>
    <name evidence="7" type="ORF">J4709_27945</name>
</gene>
<dbReference type="GO" id="GO:0005524">
    <property type="term" value="F:ATP binding"/>
    <property type="evidence" value="ECO:0007669"/>
    <property type="project" value="UniProtKB-KW"/>
</dbReference>
<accession>A0ABS3RXD1</accession>
<evidence type="ECO:0000313" key="7">
    <source>
        <dbReference type="EMBL" id="MBO2461420.1"/>
    </source>
</evidence>
<protein>
    <submittedName>
        <fullName evidence="7">ABC transporter ATP-binding protein</fullName>
    </submittedName>
</protein>
<organism evidence="7 8">
    <name type="scientific">Actinomadura violacea</name>
    <dbReference type="NCBI Taxonomy" id="2819934"/>
    <lineage>
        <taxon>Bacteria</taxon>
        <taxon>Bacillati</taxon>
        <taxon>Actinomycetota</taxon>
        <taxon>Actinomycetes</taxon>
        <taxon>Streptosporangiales</taxon>
        <taxon>Thermomonosporaceae</taxon>
        <taxon>Actinomadura</taxon>
    </lineage>
</organism>